<evidence type="ECO:0000256" key="2">
    <source>
        <dbReference type="SAM" id="Phobius"/>
    </source>
</evidence>
<dbReference type="PANTHER" id="PTHR12992:SF44">
    <property type="entry name" value="NUDIX HYDROLASE DOMAIN-CONTAINING PROTEIN"/>
    <property type="match status" value="1"/>
</dbReference>
<evidence type="ECO:0000313" key="5">
    <source>
        <dbReference type="Proteomes" id="UP000310689"/>
    </source>
</evidence>
<gene>
    <name evidence="4" type="ORF">E3P86_00462</name>
</gene>
<dbReference type="CDD" id="cd03426">
    <property type="entry name" value="NUDIX_CoAse_Nudt7"/>
    <property type="match status" value="1"/>
</dbReference>
<keyword evidence="2" id="KW-1133">Transmembrane helix</keyword>
<dbReference type="EMBL" id="SPOI01000010">
    <property type="protein sequence ID" value="TIB42171.1"/>
    <property type="molecule type" value="Genomic_DNA"/>
</dbReference>
<evidence type="ECO:0000256" key="1">
    <source>
        <dbReference type="SAM" id="MobiDB-lite"/>
    </source>
</evidence>
<dbReference type="GO" id="GO:0010945">
    <property type="term" value="F:coenzyme A diphosphatase activity"/>
    <property type="evidence" value="ECO:0007669"/>
    <property type="project" value="InterPro"/>
</dbReference>
<dbReference type="PROSITE" id="PS51462">
    <property type="entry name" value="NUDIX"/>
    <property type="match status" value="1"/>
</dbReference>
<feature type="region of interest" description="Disordered" evidence="1">
    <location>
        <begin position="44"/>
        <end position="70"/>
    </location>
</feature>
<evidence type="ECO:0000313" key="4">
    <source>
        <dbReference type="EMBL" id="TIB42171.1"/>
    </source>
</evidence>
<comment type="caution">
    <text evidence="4">The sequence shown here is derived from an EMBL/GenBank/DDBJ whole genome shotgun (WGS) entry which is preliminary data.</text>
</comment>
<proteinExistence type="predicted"/>
<organism evidence="4 5">
    <name type="scientific">Wallemia ichthyophaga</name>
    <dbReference type="NCBI Taxonomy" id="245174"/>
    <lineage>
        <taxon>Eukaryota</taxon>
        <taxon>Fungi</taxon>
        <taxon>Dikarya</taxon>
        <taxon>Basidiomycota</taxon>
        <taxon>Wallemiomycotina</taxon>
        <taxon>Wallemiomycetes</taxon>
        <taxon>Wallemiales</taxon>
        <taxon>Wallemiaceae</taxon>
        <taxon>Wallemia</taxon>
    </lineage>
</organism>
<dbReference type="AlphaFoldDB" id="A0A4T0JNU7"/>
<dbReference type="InterPro" id="IPR015797">
    <property type="entry name" value="NUDIX_hydrolase-like_dom_sf"/>
</dbReference>
<dbReference type="Proteomes" id="UP000310689">
    <property type="component" value="Unassembled WGS sequence"/>
</dbReference>
<dbReference type="InterPro" id="IPR045121">
    <property type="entry name" value="CoAse"/>
</dbReference>
<dbReference type="PANTHER" id="PTHR12992">
    <property type="entry name" value="NUDIX HYDROLASE"/>
    <property type="match status" value="1"/>
</dbReference>
<reference evidence="4 5" key="1">
    <citation type="submission" date="2019-03" db="EMBL/GenBank/DDBJ databases">
        <title>Sequencing 23 genomes of Wallemia ichthyophaga.</title>
        <authorList>
            <person name="Gostincar C."/>
        </authorList>
    </citation>
    <scope>NUCLEOTIDE SEQUENCE [LARGE SCALE GENOMIC DNA]</scope>
    <source>
        <strain evidence="4 5">EXF-6200</strain>
    </source>
</reference>
<evidence type="ECO:0000259" key="3">
    <source>
        <dbReference type="PROSITE" id="PS51462"/>
    </source>
</evidence>
<dbReference type="Pfam" id="PF00293">
    <property type="entry name" value="NUDIX"/>
    <property type="match status" value="1"/>
</dbReference>
<keyword evidence="2" id="KW-0812">Transmembrane</keyword>
<feature type="domain" description="Nudix hydrolase" evidence="3">
    <location>
        <begin position="61"/>
        <end position="211"/>
    </location>
</feature>
<dbReference type="Gene3D" id="3.90.79.10">
    <property type="entry name" value="Nucleoside Triphosphate Pyrophosphohydrolase"/>
    <property type="match status" value="1"/>
</dbReference>
<keyword evidence="2" id="KW-0472">Membrane</keyword>
<accession>A0A4T0JNU7</accession>
<protein>
    <recommendedName>
        <fullName evidence="3">Nudix hydrolase domain-containing protein</fullName>
    </recommendedName>
</protein>
<sequence>MSSIGGVLKAFTSIQATQPQLVSANNVKRAAVALILRFRLVDGSRGGDGSPSPSPSPTSPSDSDSSLEDLFNQPWMRDGNVIPEILFIQRAARNGDRWSGHVACPGGRYEPDDENLKYTAMRECWEEIGLDISDRRHFLPLGQLDDREVTSSLGKKLLMILSPFVFIQTRPVDHTLQLEAQEVESVHWIPVDALTDNAVYTHVEVDLPARLSPKSEMGRWVLASVLSNSSLSFPAIELANRPAAVASQSGLASVALEEENDEDFAPPMPAELDDSISELRQRTVQNRQVTEDRKERKVGKDMTQLSKRPSLRLWGLTLGFTLDFLSHIPSKASEDTRGAKKTPQNVETTRHLATAHVIKALFPSFNSPDINLWMWVCGRRYRSIRRQWEQAARNPGSADRRKNWSGTIRAAHFATIRRALMFAVVFRILAAFTTLSILGRYLQKVVAWFV</sequence>
<feature type="transmembrane region" description="Helical" evidence="2">
    <location>
        <begin position="419"/>
        <end position="442"/>
    </location>
</feature>
<name>A0A4T0JNU7_WALIC</name>
<dbReference type="InterPro" id="IPR000086">
    <property type="entry name" value="NUDIX_hydrolase_dom"/>
</dbReference>
<dbReference type="SUPFAM" id="SSF55811">
    <property type="entry name" value="Nudix"/>
    <property type="match status" value="1"/>
</dbReference>